<dbReference type="Proteomes" id="UP000494206">
    <property type="component" value="Unassembled WGS sequence"/>
</dbReference>
<organism evidence="1 2">
    <name type="scientific">Caenorhabditis bovis</name>
    <dbReference type="NCBI Taxonomy" id="2654633"/>
    <lineage>
        <taxon>Eukaryota</taxon>
        <taxon>Metazoa</taxon>
        <taxon>Ecdysozoa</taxon>
        <taxon>Nematoda</taxon>
        <taxon>Chromadorea</taxon>
        <taxon>Rhabditida</taxon>
        <taxon>Rhabditina</taxon>
        <taxon>Rhabditomorpha</taxon>
        <taxon>Rhabditoidea</taxon>
        <taxon>Rhabditidae</taxon>
        <taxon>Peloderinae</taxon>
        <taxon>Caenorhabditis</taxon>
    </lineage>
</organism>
<accession>A0A8S1EV38</accession>
<evidence type="ECO:0000313" key="2">
    <source>
        <dbReference type="Proteomes" id="UP000494206"/>
    </source>
</evidence>
<dbReference type="EMBL" id="CADEPM010000006">
    <property type="protein sequence ID" value="CAB3407537.1"/>
    <property type="molecule type" value="Genomic_DNA"/>
</dbReference>
<name>A0A8S1EV38_9PELO</name>
<proteinExistence type="predicted"/>
<gene>
    <name evidence="1" type="ORF">CBOVIS_LOCUS9455</name>
</gene>
<protein>
    <submittedName>
        <fullName evidence="1">Uncharacterized protein</fullName>
    </submittedName>
</protein>
<reference evidence="1 2" key="1">
    <citation type="submission" date="2020-04" db="EMBL/GenBank/DDBJ databases">
        <authorList>
            <person name="Laetsch R D."/>
            <person name="Stevens L."/>
            <person name="Kumar S."/>
            <person name="Blaxter L. M."/>
        </authorList>
    </citation>
    <scope>NUCLEOTIDE SEQUENCE [LARGE SCALE GENOMIC DNA]</scope>
</reference>
<sequence>MAIQFPHEKPFFEPFSVEDLQSLHFPPSPPTFEYRRENHVKMTERERLRLLRTIDEEAQFSRLPEPLDQFYGQQSADFPDGLFNDEFSDVEDEFYIGISPSLKAKKRNYKIPKKAGKMVVMPSQRRSSRKTAAKAKRILKNMAKNHQF</sequence>
<evidence type="ECO:0000313" key="1">
    <source>
        <dbReference type="EMBL" id="CAB3407537.1"/>
    </source>
</evidence>
<comment type="caution">
    <text evidence="1">The sequence shown here is derived from an EMBL/GenBank/DDBJ whole genome shotgun (WGS) entry which is preliminary data.</text>
</comment>
<dbReference type="AlphaFoldDB" id="A0A8S1EV38"/>
<keyword evidence="2" id="KW-1185">Reference proteome</keyword>